<accession>A0A484NMS8</accession>
<evidence type="ECO:0000313" key="3">
    <source>
        <dbReference type="EMBL" id="VFR02414.1"/>
    </source>
</evidence>
<gene>
    <name evidence="3" type="ORF">CCAM_LOCUS44189</name>
</gene>
<keyword evidence="1" id="KW-0175">Coiled coil</keyword>
<dbReference type="Proteomes" id="UP000595140">
    <property type="component" value="Unassembled WGS sequence"/>
</dbReference>
<reference evidence="3 4" key="1">
    <citation type="submission" date="2018-04" db="EMBL/GenBank/DDBJ databases">
        <authorList>
            <person name="Vogel A."/>
        </authorList>
    </citation>
    <scope>NUCLEOTIDE SEQUENCE [LARGE SCALE GENOMIC DNA]</scope>
</reference>
<feature type="compositionally biased region" description="Polar residues" evidence="2">
    <location>
        <begin position="2025"/>
        <end position="2034"/>
    </location>
</feature>
<sequence>MELELEPRVKPLPFKVKAMSRESPAQKASHLLDPDLRNHWSTGTNTKEWILLELDEPCLLSHIRIYNKSVLEWEISVGLRFKPDTFMKVRPRCEAPRRDMMYPMNYTPCRYIRISCLRGSPIAIFFIQLMGISLTGLEPEFQPVVDYLLPHIVSNKQDTSNLHLQLLQDITTRLAPFLVQLEADLSGFSEASEHGIRFLAMLAGQFYPILFVVKEREATRLAGNTSEPETSRNNPMPMALTVSSNFEPRRSRSTSPLILSTSSNLAFRPDAIFTLLRKAHKDYHLGRICRVASQILLKFMDHNSMAGASPPSDNRSSLPDEGKITDISHPASFIDYSDILGDEFRSPEHRDSNLVALLDIALVEEGILHVLYACASQPLLCTNFADDSSNFWSALPLVQALLPALRPIVNFPDQVDDSFSQWKMPFVQQALSQIVGTSSSSAYRPLLHACAGYLSSFSPTHAKAACVLIDMCSGVLAPWMTLVIAKIDLTIELLEDLLAVIQGAHHSFAQARAALKYIVLALSGHMDEVLSKYKDVKHRILFLIEMLDPYLDPAITPLQSAISFGNIPSGFLENQTHFCALALNVIRTAVRKPALLLSLESEWRRGSVSPSVLLSVLEPHIQLPPDVDLRQVSVSGLADSESSIAPDSSTGICNGGVTSLPITQDRTDVRTGSDMSSKMDLPDDVSLLFCPPEINRMSVITASGSPQRVSSDSSGSDAKTKTEKDLGYHFPHAVPGANNTIECHDLQADYIQLMNYRDCQLRSSEYRRLAMYLHSQTEKPNPESHDAAIDALLLSAECHVNPYFMMSFKDTPKVRSNKRRSDNASGYCGFSDLNIEFEENKNDLKTLIYLERKRDKLVLEIMLQAAELDRGQQNCDDEEENEVLRLSQKDTQAEDAITLLRKNQALLFKFVVQRLQRDDYLKHEVLLQTLLFLLQSGTKLSCSPTDIIEIILKSAEHLNTQLTSFYCQLKEGNTKSDDWKLHLGQRLWMLLQRLVIASSSCAEGLELSVNVKSCFQFANLIPPSAWLEKIPTFSTSVSPLSRFIGWMAISCNAIQFRKDRLFLVSDMEQLACLLSIFSDELATVDDISEYRDENKKTDESGLKQDSSNMKLAACGSHSSFHIIYPDVSHFFPNLRKQFETFGESILKAVALQLRLLPPSTVPDLICWFSTFCSEPFIQYPKDQLSCQKDFVRGFVAKNAKAIILYVLEAIVAEHLEAIAPEVPRVVQVLVSLCKSSYCDVQFLDSVLLLLRPIISYSLQKASDEVSLMTTDGLCLNFESLCFDELLGAIRTENESNSSGRCRALTIFVLASVFPDISSSCKIEFLNASLPSAEFAASEQTMFFHDYLRAYEALMQRCKVLMVELLRLWGIIPCKISQFSDMDMAAKNDDRSEFSCFLEEVHDISVELNQSSTNDCVVNDKRLLNIEEIDIFTKSLGTLIFKLCQNVEQCYRIHPKLAKNLTLVCAECFLYLKCLAYVAEQVSVSGGAEMQILPNSTSCTGFPNHWTISLEGLSEMVILLLKSHCWEVASVILDCLFHVPQIFDMHSSVNNICAAIKTFSQEAPTIAWRLQTDKWVTSLFARGIQEGEALIDLFCSVLSHPEPEQRFIGLKQLGKLVSLNGSGGSDFLLPTLIDDKAFPSEPVVPSALVSSTWDQVALLASSDASLPLRIHAIALLVKYVPFVERPKLQGFLAAADQILQCLTKLTQPMCEGPLTQLSIALIACVCLYSPAEDISLIPQNLWQGIEKFTLAGNEKMRMGPEKRVCQALCRMRKEGDEAKKVLTDALYSCSPKQVDPAFVSTRETILQVVTNLTSVRSYLDFFSKEHDHKVQELEEAEIEMELLQKESALQKLANDFKDQPPLPLIAEYAKDDDRLQKIKDGIRSMEKAQLREQIGARRQRKILARRARESYLEEAAIREAQLLQELDRERTAEAEREIERQRLLELERAKTRELKHDLDVEKEKQLQRELQKELEQVESGLRPSRRELSSSHSRPRERYRERESGRGASEGTLLKSNAETMGPRPISTQQPTVTQSRDRSDEGGNSYDDNFEGSRDSGDMASIGGDADMASMSLDGATPTNFAPSQKHGGSSRGGSGAGKPSRQIMERRERDGRREGKWERKY</sequence>
<evidence type="ECO:0000313" key="4">
    <source>
        <dbReference type="Proteomes" id="UP000595140"/>
    </source>
</evidence>
<feature type="region of interest" description="Disordered" evidence="2">
    <location>
        <begin position="307"/>
        <end position="326"/>
    </location>
</feature>
<dbReference type="OrthoDB" id="1739806at2759"/>
<proteinExistence type="predicted"/>
<dbReference type="SUPFAM" id="SSF48371">
    <property type="entry name" value="ARM repeat"/>
    <property type="match status" value="1"/>
</dbReference>
<feature type="coiled-coil region" evidence="1">
    <location>
        <begin position="1818"/>
        <end position="1854"/>
    </location>
</feature>
<dbReference type="InterPro" id="IPR016024">
    <property type="entry name" value="ARM-type_fold"/>
</dbReference>
<dbReference type="PANTHER" id="PTHR35833">
    <property type="entry name" value="GALACTOSE-BINDING DOMAIN-LIKE, ARMADILLO-TYPE FOLD PROTEIN-RELATED"/>
    <property type="match status" value="1"/>
</dbReference>
<evidence type="ECO:0000256" key="2">
    <source>
        <dbReference type="SAM" id="MobiDB-lite"/>
    </source>
</evidence>
<dbReference type="EMBL" id="OOIL02006805">
    <property type="protein sequence ID" value="VFR02414.1"/>
    <property type="molecule type" value="Genomic_DNA"/>
</dbReference>
<feature type="region of interest" description="Disordered" evidence="2">
    <location>
        <begin position="1970"/>
        <end position="2122"/>
    </location>
</feature>
<keyword evidence="4" id="KW-1185">Reference proteome</keyword>
<dbReference type="InterPro" id="IPR008979">
    <property type="entry name" value="Galactose-bd-like_sf"/>
</dbReference>
<evidence type="ECO:0000256" key="1">
    <source>
        <dbReference type="SAM" id="Coils"/>
    </source>
</evidence>
<feature type="region of interest" description="Disordered" evidence="2">
    <location>
        <begin position="702"/>
        <end position="722"/>
    </location>
</feature>
<protein>
    <submittedName>
        <fullName evidence="3">Uncharacterized protein</fullName>
    </submittedName>
</protein>
<organism evidence="3 4">
    <name type="scientific">Cuscuta campestris</name>
    <dbReference type="NCBI Taxonomy" id="132261"/>
    <lineage>
        <taxon>Eukaryota</taxon>
        <taxon>Viridiplantae</taxon>
        <taxon>Streptophyta</taxon>
        <taxon>Embryophyta</taxon>
        <taxon>Tracheophyta</taxon>
        <taxon>Spermatophyta</taxon>
        <taxon>Magnoliopsida</taxon>
        <taxon>eudicotyledons</taxon>
        <taxon>Gunneridae</taxon>
        <taxon>Pentapetalae</taxon>
        <taxon>asterids</taxon>
        <taxon>lamiids</taxon>
        <taxon>Solanales</taxon>
        <taxon>Convolvulaceae</taxon>
        <taxon>Cuscuteae</taxon>
        <taxon>Cuscuta</taxon>
        <taxon>Cuscuta subgen. Grammica</taxon>
        <taxon>Cuscuta sect. Cleistogrammica</taxon>
    </lineage>
</organism>
<dbReference type="PANTHER" id="PTHR35833:SF1">
    <property type="entry name" value="GALACTOSE-BINDING DOMAIN-CONTAINING PROTEIN"/>
    <property type="match status" value="1"/>
</dbReference>
<feature type="compositionally biased region" description="Basic and acidic residues" evidence="2">
    <location>
        <begin position="1983"/>
        <end position="2004"/>
    </location>
</feature>
<name>A0A484NMS8_9ASTE</name>
<feature type="compositionally biased region" description="Basic and acidic residues" evidence="2">
    <location>
        <begin position="2104"/>
        <end position="2122"/>
    </location>
</feature>
<feature type="compositionally biased region" description="Polar residues" evidence="2">
    <location>
        <begin position="702"/>
        <end position="717"/>
    </location>
</feature>
<dbReference type="SUPFAM" id="SSF49785">
    <property type="entry name" value="Galactose-binding domain-like"/>
    <property type="match status" value="1"/>
</dbReference>